<dbReference type="Proteomes" id="UP001357485">
    <property type="component" value="Unassembled WGS sequence"/>
</dbReference>
<feature type="domain" description="WSC" evidence="2">
    <location>
        <begin position="172"/>
        <end position="269"/>
    </location>
</feature>
<feature type="signal peptide" evidence="1">
    <location>
        <begin position="1"/>
        <end position="18"/>
    </location>
</feature>
<reference evidence="3 4" key="1">
    <citation type="submission" date="2023-08" db="EMBL/GenBank/DDBJ databases">
        <title>Black Yeasts Isolated from many extreme environments.</title>
        <authorList>
            <person name="Coleine C."/>
            <person name="Stajich J.E."/>
            <person name="Selbmann L."/>
        </authorList>
    </citation>
    <scope>NUCLEOTIDE SEQUENCE [LARGE SCALE GENOMIC DNA]</scope>
    <source>
        <strain evidence="3 4">CCFEE 536</strain>
    </source>
</reference>
<sequence>MYSYSVFVAIALAAVVKAQGSLGNAQTSCNSSQSWIYEGCYAETIPHGGYSWQLLPNSVPYGYPGYTNSLNMTLDLCLTGCRGHGFKYILLDGDPVAGQSCWCSTGTVAANDTLTADSVASNNQSLSTCHISPASSNGCTGNRNEWCGSTTGSDLWLDPSFSNTSTASNAANYAYVGCYHNNNPGISYITATTPTSAQCLSYCGGLGWAYSFFLHPDGIASNCGCGSEIMSNFQTTETDCSVACNSTLSTTTYCGGTTTNVVANVYINTQLQGCFRVNIPGTTSGSTYTGTIAAYTTTTTTTTTSTSSSAPAAVPTIVYPNTITCPASNGSTYVDSTGKGYTVYCNVDSTHTGFNPTYLQSFGQCASLCDATCQCLGFTWAGNSAGTGNGTCYFKRGYVGNITSQATDVMAIRTEATACYPTSASALCSTTPLFYTACYTTTTITTATSVAASSAAAVATTSSTAAAASVVVASSSAAVVTTTSASASSSAAAVVDSSSATVVTTASASASSSAAATPAAPSAACPASNGTVFTDASGYNYTIRCSSDTSVSASSNAAVSGDFNSCFSLCDADTLCTSFVFLGTANGLGPGNCYLKHGSTAGTVVSSDSAHVAALRVVAASSTTASAAAVSTVTPTLSCPAANGIVYTDPSGYNYSIGCGNDTTMGAYSQTTVTTDFNSCFALCDSDSLCTAWVFAGAVNGTGPGSCYIKHGANAYTASDNFHVAALRVAAGAFLTTTTTTTAATSSSAAAVGSSTASSSAAAVGSSTASSSAAAVGSSTASSSAAAVGSSTTSSSASAVATSATSSSTAAVVASSASGNASVNYVTVTSTEQLSLPLQSQHNRLRL</sequence>
<keyword evidence="1" id="KW-0732">Signal</keyword>
<organism evidence="3 4">
    <name type="scientific">Cryomyces antarcticus</name>
    <dbReference type="NCBI Taxonomy" id="329879"/>
    <lineage>
        <taxon>Eukaryota</taxon>
        <taxon>Fungi</taxon>
        <taxon>Dikarya</taxon>
        <taxon>Ascomycota</taxon>
        <taxon>Pezizomycotina</taxon>
        <taxon>Dothideomycetes</taxon>
        <taxon>Dothideomycetes incertae sedis</taxon>
        <taxon>Cryomyces</taxon>
    </lineage>
</organism>
<dbReference type="EMBL" id="JAVRRA010000014">
    <property type="protein sequence ID" value="KAK5296620.1"/>
    <property type="molecule type" value="Genomic_DNA"/>
</dbReference>
<accession>A0ABR0MBC1</accession>
<dbReference type="Pfam" id="PF14295">
    <property type="entry name" value="PAN_4"/>
    <property type="match status" value="3"/>
</dbReference>
<comment type="caution">
    <text evidence="3">The sequence shown here is derived from an EMBL/GenBank/DDBJ whole genome shotgun (WGS) entry which is preliminary data.</text>
</comment>
<feature type="domain" description="WSC" evidence="2">
    <location>
        <begin position="34"/>
        <end position="162"/>
    </location>
</feature>
<proteinExistence type="predicted"/>
<evidence type="ECO:0000313" key="3">
    <source>
        <dbReference type="EMBL" id="KAK5296620.1"/>
    </source>
</evidence>
<dbReference type="PROSITE" id="PS51212">
    <property type="entry name" value="WSC"/>
    <property type="match status" value="2"/>
</dbReference>
<dbReference type="Gene3D" id="3.50.4.10">
    <property type="entry name" value="Hepatocyte Growth Factor"/>
    <property type="match status" value="1"/>
</dbReference>
<gene>
    <name evidence="3" type="ORF">LTR16_000533</name>
</gene>
<protein>
    <recommendedName>
        <fullName evidence="2">WSC domain-containing protein</fullName>
    </recommendedName>
</protein>
<keyword evidence="4" id="KW-1185">Reference proteome</keyword>
<name>A0ABR0MBC1_9PEZI</name>
<evidence type="ECO:0000256" key="1">
    <source>
        <dbReference type="SAM" id="SignalP"/>
    </source>
</evidence>
<dbReference type="InterPro" id="IPR003609">
    <property type="entry name" value="Pan_app"/>
</dbReference>
<evidence type="ECO:0000259" key="2">
    <source>
        <dbReference type="PROSITE" id="PS51212"/>
    </source>
</evidence>
<dbReference type="InterPro" id="IPR002889">
    <property type="entry name" value="WSC_carb-bd"/>
</dbReference>
<feature type="chain" id="PRO_5046970787" description="WSC domain-containing protein" evidence="1">
    <location>
        <begin position="19"/>
        <end position="847"/>
    </location>
</feature>
<evidence type="ECO:0000313" key="4">
    <source>
        <dbReference type="Proteomes" id="UP001357485"/>
    </source>
</evidence>